<dbReference type="EMBL" id="ABCS01000023">
    <property type="protein sequence ID" value="EDM79113.1"/>
    <property type="molecule type" value="Genomic_DNA"/>
</dbReference>
<protein>
    <submittedName>
        <fullName evidence="3">Ferredoxin reductase</fullName>
    </submittedName>
</protein>
<evidence type="ECO:0000259" key="1">
    <source>
        <dbReference type="PROSITE" id="PS51085"/>
    </source>
</evidence>
<accession>A6G521</accession>
<dbReference type="STRING" id="391625.PPSIR1_10935"/>
<evidence type="ECO:0000313" key="4">
    <source>
        <dbReference type="Proteomes" id="UP000005801"/>
    </source>
</evidence>
<dbReference type="SUPFAM" id="SSF63380">
    <property type="entry name" value="Riboflavin synthase domain-like"/>
    <property type="match status" value="1"/>
</dbReference>
<dbReference type="InterPro" id="IPR012675">
    <property type="entry name" value="Beta-grasp_dom_sf"/>
</dbReference>
<dbReference type="Pfam" id="PF00175">
    <property type="entry name" value="NAD_binding_1"/>
    <property type="match status" value="1"/>
</dbReference>
<dbReference type="InterPro" id="IPR017938">
    <property type="entry name" value="Riboflavin_synthase-like_b-brl"/>
</dbReference>
<evidence type="ECO:0000313" key="3">
    <source>
        <dbReference type="EMBL" id="EDM79113.1"/>
    </source>
</evidence>
<dbReference type="PROSITE" id="PS51384">
    <property type="entry name" value="FAD_FR"/>
    <property type="match status" value="1"/>
</dbReference>
<dbReference type="InterPro" id="IPR001433">
    <property type="entry name" value="OxRdtase_FAD/NAD-bd"/>
</dbReference>
<dbReference type="PANTHER" id="PTHR47354">
    <property type="entry name" value="NADH OXIDOREDUCTASE HCR"/>
    <property type="match status" value="1"/>
</dbReference>
<gene>
    <name evidence="3" type="ORF">PPSIR1_10935</name>
</gene>
<dbReference type="InterPro" id="IPR001041">
    <property type="entry name" value="2Fe-2S_ferredoxin-type"/>
</dbReference>
<dbReference type="AlphaFoldDB" id="A6G521"/>
<feature type="domain" description="2Fe-2S ferredoxin-type" evidence="1">
    <location>
        <begin position="1"/>
        <end position="89"/>
    </location>
</feature>
<dbReference type="InterPro" id="IPR050415">
    <property type="entry name" value="MRET"/>
</dbReference>
<proteinExistence type="predicted"/>
<dbReference type="InterPro" id="IPR017927">
    <property type="entry name" value="FAD-bd_FR_type"/>
</dbReference>
<keyword evidence="4" id="KW-1185">Reference proteome</keyword>
<dbReference type="PRINTS" id="PR00406">
    <property type="entry name" value="CYTB5RDTASE"/>
</dbReference>
<dbReference type="eggNOG" id="COG1018">
    <property type="taxonomic scope" value="Bacteria"/>
</dbReference>
<dbReference type="Pfam" id="PF00111">
    <property type="entry name" value="Fer2"/>
    <property type="match status" value="1"/>
</dbReference>
<dbReference type="Gene3D" id="2.40.30.10">
    <property type="entry name" value="Translation factors"/>
    <property type="match status" value="1"/>
</dbReference>
<name>A6G521_9BACT</name>
<sequence>MQIRYEDTQVTLEPGESVLDGLLRSGRDLPHGCRSGVCRACTMVCSEGELPPEAAAALEPEQRAAGMFLACQCRAPAEPGPESAAPKVLHVQRDPEEQPHVPATLEGLERLSPSVMRVRVRPDAAFAFEAGQYVALRRADGVTRSYSIASLPGEDCLEFHVRRVPNGRMSGWLFDEAEVGARVAVSPPLGTCRYPAQPDAAYLDSPMLLVGVGTGLGPIWGIVRAAFEAGHRAPITLVQAGRTLDSLYLGDELDALSAAHPGLDLRRCVLEEPSEGESSTPLEVGAVDALAPRLVRDDRERRPGDWLALLCGDASVVHRLRRSLFLAGLSARRIRADAFG</sequence>
<dbReference type="Proteomes" id="UP000005801">
    <property type="component" value="Unassembled WGS sequence"/>
</dbReference>
<dbReference type="InterPro" id="IPR039261">
    <property type="entry name" value="FNR_nucleotide-bd"/>
</dbReference>
<dbReference type="Gene3D" id="3.40.50.80">
    <property type="entry name" value="Nucleotide-binding domain of ferredoxin-NADP reductase (FNR) module"/>
    <property type="match status" value="1"/>
</dbReference>
<dbReference type="PANTHER" id="PTHR47354:SF3">
    <property type="entry name" value="OXIDOREDUCTASE-RELATED"/>
    <property type="match status" value="1"/>
</dbReference>
<dbReference type="SUPFAM" id="SSF54292">
    <property type="entry name" value="2Fe-2S ferredoxin-like"/>
    <property type="match status" value="1"/>
</dbReference>
<dbReference type="eggNOG" id="COG0633">
    <property type="taxonomic scope" value="Bacteria"/>
</dbReference>
<dbReference type="InterPro" id="IPR008333">
    <property type="entry name" value="Cbr1-like_FAD-bd_dom"/>
</dbReference>
<dbReference type="InterPro" id="IPR036010">
    <property type="entry name" value="2Fe-2S_ferredoxin-like_sf"/>
</dbReference>
<dbReference type="CDD" id="cd00207">
    <property type="entry name" value="fer2"/>
    <property type="match status" value="1"/>
</dbReference>
<dbReference type="Pfam" id="PF00970">
    <property type="entry name" value="FAD_binding_6"/>
    <property type="match status" value="1"/>
</dbReference>
<organism evidence="3 4">
    <name type="scientific">Plesiocystis pacifica SIR-1</name>
    <dbReference type="NCBI Taxonomy" id="391625"/>
    <lineage>
        <taxon>Bacteria</taxon>
        <taxon>Pseudomonadati</taxon>
        <taxon>Myxococcota</taxon>
        <taxon>Polyangia</taxon>
        <taxon>Nannocystales</taxon>
        <taxon>Nannocystaceae</taxon>
        <taxon>Plesiocystis</taxon>
    </lineage>
</organism>
<feature type="domain" description="FAD-binding FR-type" evidence="2">
    <location>
        <begin position="98"/>
        <end position="195"/>
    </location>
</feature>
<dbReference type="GO" id="GO:0051536">
    <property type="term" value="F:iron-sulfur cluster binding"/>
    <property type="evidence" value="ECO:0007669"/>
    <property type="project" value="InterPro"/>
</dbReference>
<dbReference type="PROSITE" id="PS51085">
    <property type="entry name" value="2FE2S_FER_2"/>
    <property type="match status" value="1"/>
</dbReference>
<reference evidence="3 4" key="1">
    <citation type="submission" date="2007-06" db="EMBL/GenBank/DDBJ databases">
        <authorList>
            <person name="Shimkets L."/>
            <person name="Ferriera S."/>
            <person name="Johnson J."/>
            <person name="Kravitz S."/>
            <person name="Beeson K."/>
            <person name="Sutton G."/>
            <person name="Rogers Y.-H."/>
            <person name="Friedman R."/>
            <person name="Frazier M."/>
            <person name="Venter J.C."/>
        </authorList>
    </citation>
    <scope>NUCLEOTIDE SEQUENCE [LARGE SCALE GENOMIC DNA]</scope>
    <source>
        <strain evidence="3 4">SIR-1</strain>
    </source>
</reference>
<evidence type="ECO:0000259" key="2">
    <source>
        <dbReference type="PROSITE" id="PS51384"/>
    </source>
</evidence>
<dbReference type="CDD" id="cd06194">
    <property type="entry name" value="FNR_N-term_Iron_sulfur_binding"/>
    <property type="match status" value="1"/>
</dbReference>
<comment type="caution">
    <text evidence="3">The sequence shown here is derived from an EMBL/GenBank/DDBJ whole genome shotgun (WGS) entry which is preliminary data.</text>
</comment>
<dbReference type="GO" id="GO:0016491">
    <property type="term" value="F:oxidoreductase activity"/>
    <property type="evidence" value="ECO:0007669"/>
    <property type="project" value="InterPro"/>
</dbReference>
<dbReference type="Gene3D" id="3.10.20.30">
    <property type="match status" value="1"/>
</dbReference>
<dbReference type="SUPFAM" id="SSF52343">
    <property type="entry name" value="Ferredoxin reductase-like, C-terminal NADP-linked domain"/>
    <property type="match status" value="1"/>
</dbReference>